<sequence>MRTTSSAHGLPAVPVTMQVVETVPLVPLRQSTSHAAKPSPLLDNVLETQKALQGNIANRQAFRRTLLGEGLKEFVELSQTARERAALPFSDRNHLSQDDYRQQIKDVIERCLHATSMPIDTDSAYRTERGMEPGSEVSLMRFIEDNGWRVPTTYDELKNLFDSLGTVAPTTPPHGNFSGALAWPVPLSHEDQLGLYYHPIQTLPGVEQDGLFNVLTRHLALDKATLAQPRKVLERLIASTAGQALGETLQRKYGGVVTTSSNADWLLAALHASLDAQTLLGSTPTPARNSVAGFDLAKADYIGKPPGAVLQAFTTHLASQQHISPELASVAAHLLLSRRAPAFLVKDIPAGVQCGSHAWVTLQVAVARLEAKAPGSTARMNYAQVMRHADHAPITVEDQAVEYAAQQAALKDWGVANGVIRGNANDQYTEDQLSALHTAFNAQIQALRAGSEAYASEMPTRRELALKHLKQAYGSAIPFEKRCISLYRDSRDHPGPYSLLDLYLQQGNLDGIGASWVSSSADVPLKQLSSSYRLPNVEAEFSSTFAGYCEAMDKAIATQTAHLIASLPLDDRQHLESGKLTIARKISITRGGYPPFPERRKPNDHSLYLKTEHQGEVRTYVLNLKDNMIQRQDEHWELGDSLGGDGQVYGRFEKVADSPVGPAMEGYPPSYSSARTALIGSAMVKDANIRHYEGEARGRTTFESEVPFYKAGREFLLNLIPLRSAIVNFQQGNIGDGIADLAFDAFGFMLGAGSAAKGVKALQAGASLSARVARGGRIMGRAAVGALNPLDGTGQLLFNLARGGQKSTLHAYRLLRGSADSYDLLKASKHFDAGAVGTYKLQDTIVEGTAVLTNGKWYAFDNVNGRPYGKALDDFQPSLRATEAQLGTWGNAAPVVSQDSADLRKRWDELVKQHKNADDPADFLHGYNEGDPRAVKGFRSAMKTEDIRQLATSGRLTPEEIGTLARHEERLAVQHGFKGVDSVYEHVSSAGGRFIPAPQVFYLSQTNPLSQGQCAAMSRLMASAMEQGAEATFIGNLFTAAANPATQASREFVAQLTAVQKQLMGPTLFHAARPRRKLGYKDVIAELTNTREPRSLMLGTPGHAMAAGTLGEGSNKKFYFYDPNFGVAMFDSPEAMKRGLEKLFTDKKLPVQYTTHSADPSKLEFEVSVYDDAWKSTTGVSDKTVKDLTEVPLLAPSKSVTAPDVPKKPQIPVPPPTVITPRPVEVLMGQSHTLTDQVSTLKTTSLSDCSALVVLSNLKDGVYQKRTLVHLTGSNLGQPVNGTSNGFAWLQQANKDLEGGGKVLFVGGTDTKSVVGVAVVIGQQGEQSGQPLLDLLQRKDVSVTYASSAGVEVYPDGTFKLNDNDGAGVFSQSKVKEIIDFAKD</sequence>
<keyword evidence="3" id="KW-1185">Reference proteome</keyword>
<dbReference type="CDD" id="cd20495">
    <property type="entry name" value="C58_PaToxP-like"/>
    <property type="match status" value="1"/>
</dbReference>
<gene>
    <name evidence="2" type="ORF">SAMN04490182_2161</name>
</gene>
<dbReference type="RefSeq" id="WP_130925996.1">
    <property type="nucleotide sequence ID" value="NZ_LT629753.1"/>
</dbReference>
<evidence type="ECO:0000313" key="2">
    <source>
        <dbReference type="EMBL" id="SDS69820.1"/>
    </source>
</evidence>
<accession>A0ABY0UHN5</accession>
<evidence type="ECO:0008006" key="4">
    <source>
        <dbReference type="Google" id="ProtNLM"/>
    </source>
</evidence>
<dbReference type="Proteomes" id="UP000199576">
    <property type="component" value="Chromosome I"/>
</dbReference>
<protein>
    <recommendedName>
        <fullName evidence="4">Peptidase C58 YopT-type domain-containing protein</fullName>
    </recommendedName>
</protein>
<proteinExistence type="predicted"/>
<feature type="region of interest" description="Disordered" evidence="1">
    <location>
        <begin position="1199"/>
        <end position="1218"/>
    </location>
</feature>
<evidence type="ECO:0000313" key="3">
    <source>
        <dbReference type="Proteomes" id="UP000199576"/>
    </source>
</evidence>
<dbReference type="EMBL" id="LT629753">
    <property type="protein sequence ID" value="SDS69820.1"/>
    <property type="molecule type" value="Genomic_DNA"/>
</dbReference>
<organism evidence="2 3">
    <name type="scientific">Pseudomonas cedrina</name>
    <dbReference type="NCBI Taxonomy" id="651740"/>
    <lineage>
        <taxon>Bacteria</taxon>
        <taxon>Pseudomonadati</taxon>
        <taxon>Pseudomonadota</taxon>
        <taxon>Gammaproteobacteria</taxon>
        <taxon>Pseudomonadales</taxon>
        <taxon>Pseudomonadaceae</taxon>
        <taxon>Pseudomonas</taxon>
    </lineage>
</organism>
<name>A0ABY0UHN5_PSECE</name>
<evidence type="ECO:0000256" key="1">
    <source>
        <dbReference type="SAM" id="MobiDB-lite"/>
    </source>
</evidence>
<reference evidence="2 3" key="1">
    <citation type="submission" date="2016-10" db="EMBL/GenBank/DDBJ databases">
        <authorList>
            <person name="Varghese N."/>
            <person name="Submissions S."/>
        </authorList>
    </citation>
    <scope>NUCLEOTIDE SEQUENCE [LARGE SCALE GENOMIC DNA]</scope>
    <source>
        <strain evidence="2 3">BS2981</strain>
    </source>
</reference>
<feature type="compositionally biased region" description="Pro residues" evidence="1">
    <location>
        <begin position="1209"/>
        <end position="1218"/>
    </location>
</feature>